<dbReference type="RefSeq" id="WP_194555847.1">
    <property type="nucleotide sequence ID" value="NZ_JADKMY010000001.1"/>
</dbReference>
<protein>
    <recommendedName>
        <fullName evidence="3">WXG100 family type VII secretion target</fullName>
    </recommendedName>
</protein>
<reference evidence="1 2" key="1">
    <citation type="submission" date="2020-10" db="EMBL/GenBank/DDBJ databases">
        <title>Novel species in genus Corynebacterium.</title>
        <authorList>
            <person name="Zhang G."/>
        </authorList>
    </citation>
    <scope>NUCLEOTIDE SEQUENCE [LARGE SCALE GENOMIC DNA]</scope>
    <source>
        <strain evidence="1 2">DSM 45110</strain>
    </source>
</reference>
<proteinExistence type="predicted"/>
<evidence type="ECO:0008006" key="3">
    <source>
        <dbReference type="Google" id="ProtNLM"/>
    </source>
</evidence>
<evidence type="ECO:0000313" key="1">
    <source>
        <dbReference type="EMBL" id="MBF4552988.1"/>
    </source>
</evidence>
<evidence type="ECO:0000313" key="2">
    <source>
        <dbReference type="Proteomes" id="UP000635902"/>
    </source>
</evidence>
<comment type="caution">
    <text evidence="1">The sequence shown here is derived from an EMBL/GenBank/DDBJ whole genome shotgun (WGS) entry which is preliminary data.</text>
</comment>
<accession>A0ABR9ZHR6</accession>
<dbReference type="EMBL" id="JADKMY010000001">
    <property type="protein sequence ID" value="MBF4552988.1"/>
    <property type="molecule type" value="Genomic_DNA"/>
</dbReference>
<gene>
    <name evidence="1" type="ORF">IRY30_02680</name>
</gene>
<dbReference type="Proteomes" id="UP000635902">
    <property type="component" value="Unassembled WGS sequence"/>
</dbReference>
<sequence>MKKFSGREKTHLGAERAVNVWNEGAGGSLVASVGDIDSVAAAVAQLGRQLGNPREAMAARWVAPIVPEAEGFLQALTQARGQHATSLQALSSFFLDAHSSLTHLNSQFVEHERGTAANWNRWER</sequence>
<organism evidence="1 2">
    <name type="scientific">Corynebacterium suicordis DSM 45110</name>
    <dbReference type="NCBI Taxonomy" id="1121369"/>
    <lineage>
        <taxon>Bacteria</taxon>
        <taxon>Bacillati</taxon>
        <taxon>Actinomycetota</taxon>
        <taxon>Actinomycetes</taxon>
        <taxon>Mycobacteriales</taxon>
        <taxon>Corynebacteriaceae</taxon>
        <taxon>Corynebacterium</taxon>
    </lineage>
</organism>
<name>A0ABR9ZHR6_9CORY</name>
<keyword evidence="2" id="KW-1185">Reference proteome</keyword>